<gene>
    <name evidence="1" type="ORF">FVE85_9686</name>
</gene>
<protein>
    <submittedName>
        <fullName evidence="1">Uncharacterized protein</fullName>
    </submittedName>
</protein>
<proteinExistence type="predicted"/>
<evidence type="ECO:0000313" key="2">
    <source>
        <dbReference type="Proteomes" id="UP000324585"/>
    </source>
</evidence>
<dbReference type="EMBL" id="VRMN01000012">
    <property type="protein sequence ID" value="KAA8491639.1"/>
    <property type="molecule type" value="Genomic_DNA"/>
</dbReference>
<dbReference type="Proteomes" id="UP000324585">
    <property type="component" value="Unassembled WGS sequence"/>
</dbReference>
<name>A0A5J4YJQ3_PORPP</name>
<accession>A0A5J4YJQ3</accession>
<dbReference type="AlphaFoldDB" id="A0A5J4YJQ3"/>
<evidence type="ECO:0000313" key="1">
    <source>
        <dbReference type="EMBL" id="KAA8491639.1"/>
    </source>
</evidence>
<keyword evidence="2" id="KW-1185">Reference proteome</keyword>
<reference evidence="2" key="1">
    <citation type="journal article" date="2019" name="Nat. Commun.">
        <title>Expansion of phycobilisome linker gene families in mesophilic red algae.</title>
        <authorList>
            <person name="Lee J."/>
            <person name="Kim D."/>
            <person name="Bhattacharya D."/>
            <person name="Yoon H.S."/>
        </authorList>
    </citation>
    <scope>NUCLEOTIDE SEQUENCE [LARGE SCALE GENOMIC DNA]</scope>
    <source>
        <strain evidence="2">CCMP 1328</strain>
    </source>
</reference>
<comment type="caution">
    <text evidence="1">The sequence shown here is derived from an EMBL/GenBank/DDBJ whole genome shotgun (WGS) entry which is preliminary data.</text>
</comment>
<organism evidence="1 2">
    <name type="scientific">Porphyridium purpureum</name>
    <name type="common">Red alga</name>
    <name type="synonym">Porphyridium cruentum</name>
    <dbReference type="NCBI Taxonomy" id="35688"/>
    <lineage>
        <taxon>Eukaryota</taxon>
        <taxon>Rhodophyta</taxon>
        <taxon>Bangiophyceae</taxon>
        <taxon>Porphyridiales</taxon>
        <taxon>Porphyridiaceae</taxon>
        <taxon>Porphyridium</taxon>
    </lineage>
</organism>
<sequence length="84" mass="9638">MLMNKLPAEKRLPIHLSVLREAFLSGEIDNVLSTVNEANLVDGLATPTANKALRHFLQTRILDMTLEWQIAANEREKREEERVK</sequence>